<dbReference type="CDD" id="cd00063">
    <property type="entry name" value="FN3"/>
    <property type="match status" value="2"/>
</dbReference>
<feature type="disulfide bond" evidence="11">
    <location>
        <begin position="1394"/>
        <end position="1404"/>
    </location>
</feature>
<dbReference type="InterPro" id="IPR007110">
    <property type="entry name" value="Ig-like_dom"/>
</dbReference>
<keyword evidence="12" id="KW-0812">Transmembrane</keyword>
<evidence type="ECO:0000313" key="16">
    <source>
        <dbReference type="Proteomes" id="UP000005408"/>
    </source>
</evidence>
<evidence type="ECO:0000256" key="8">
    <source>
        <dbReference type="ARBA" id="ARBA00023136"/>
    </source>
</evidence>
<keyword evidence="16" id="KW-1185">Reference proteome</keyword>
<dbReference type="Gene3D" id="2.170.300.10">
    <property type="entry name" value="Tie2 ligand-binding domain superfamily"/>
    <property type="match status" value="1"/>
</dbReference>
<feature type="disulfide bond" evidence="11">
    <location>
        <begin position="1354"/>
        <end position="1364"/>
    </location>
</feature>
<dbReference type="InterPro" id="IPR024731">
    <property type="entry name" value="NELL2-like_EGF"/>
</dbReference>
<dbReference type="InterPro" id="IPR000742">
    <property type="entry name" value="EGF"/>
</dbReference>
<evidence type="ECO:0000256" key="10">
    <source>
        <dbReference type="ARBA" id="ARBA00023180"/>
    </source>
</evidence>
<dbReference type="InterPro" id="IPR018097">
    <property type="entry name" value="EGF_Ca-bd_CS"/>
</dbReference>
<keyword evidence="4 11" id="KW-0245">EGF-like domain</keyword>
<dbReference type="Pfam" id="PF23263">
    <property type="entry name" value="C8-3_MUC4"/>
    <property type="match status" value="1"/>
</dbReference>
<dbReference type="GO" id="GO:0005576">
    <property type="term" value="C:extracellular region"/>
    <property type="evidence" value="ECO:0007669"/>
    <property type="project" value="UniProtKB-SubCell"/>
</dbReference>
<dbReference type="Gene3D" id="2.60.40.10">
    <property type="entry name" value="Immunoglobulins"/>
    <property type="match status" value="2"/>
</dbReference>
<evidence type="ECO:0000256" key="2">
    <source>
        <dbReference type="ARBA" id="ARBA00004613"/>
    </source>
</evidence>
<feature type="domain" description="EGF-like" evidence="13">
    <location>
        <begin position="1390"/>
        <end position="1425"/>
    </location>
</feature>
<dbReference type="CDD" id="cd00054">
    <property type="entry name" value="EGF_CA"/>
    <property type="match status" value="8"/>
</dbReference>
<dbReference type="InterPro" id="IPR001881">
    <property type="entry name" value="EGF-like_Ca-bd_dom"/>
</dbReference>
<dbReference type="Pfam" id="PF06119">
    <property type="entry name" value="NIDO"/>
    <property type="match status" value="1"/>
</dbReference>
<evidence type="ECO:0000259" key="14">
    <source>
        <dbReference type="PROSITE" id="PS50835"/>
    </source>
</evidence>
<evidence type="ECO:0000256" key="6">
    <source>
        <dbReference type="ARBA" id="ARBA00022737"/>
    </source>
</evidence>
<dbReference type="PROSITE" id="PS50026">
    <property type="entry name" value="EGF_3"/>
    <property type="match status" value="8"/>
</dbReference>
<evidence type="ECO:0000256" key="9">
    <source>
        <dbReference type="ARBA" id="ARBA00023157"/>
    </source>
</evidence>
<evidence type="ECO:0000256" key="5">
    <source>
        <dbReference type="ARBA" id="ARBA00022729"/>
    </source>
</evidence>
<dbReference type="FunFam" id="2.10.25.10:FF:000005">
    <property type="entry name" value="Fibrillin 2"/>
    <property type="match status" value="1"/>
</dbReference>
<dbReference type="InterPro" id="IPR026823">
    <property type="entry name" value="cEGF"/>
</dbReference>
<dbReference type="Pfam" id="PF12947">
    <property type="entry name" value="EGF_3"/>
    <property type="match status" value="1"/>
</dbReference>
<dbReference type="InterPro" id="IPR056619">
    <property type="entry name" value="C8-3_MUC4"/>
</dbReference>
<keyword evidence="7" id="KW-0106">Calcium</keyword>
<dbReference type="InterPro" id="IPR049883">
    <property type="entry name" value="NOTCH1_EGF-like"/>
</dbReference>
<feature type="domain" description="EGF-like" evidence="13">
    <location>
        <begin position="1220"/>
        <end position="1261"/>
    </location>
</feature>
<dbReference type="PROSITE" id="PS01186">
    <property type="entry name" value="EGF_2"/>
    <property type="match status" value="6"/>
</dbReference>
<feature type="domain" description="Ig-like" evidence="14">
    <location>
        <begin position="253"/>
        <end position="349"/>
    </location>
</feature>
<comment type="subcellular location">
    <subcellularLocation>
        <location evidence="1">Membrane</location>
    </subcellularLocation>
    <subcellularLocation>
        <location evidence="2">Secreted</location>
    </subcellularLocation>
</comment>
<evidence type="ECO:0000256" key="1">
    <source>
        <dbReference type="ARBA" id="ARBA00004370"/>
    </source>
</evidence>
<evidence type="ECO:0000256" key="11">
    <source>
        <dbReference type="PROSITE-ProRule" id="PRU00076"/>
    </source>
</evidence>
<dbReference type="SMART" id="SM00539">
    <property type="entry name" value="NIDO"/>
    <property type="match status" value="1"/>
</dbReference>
<dbReference type="EnsemblMetazoa" id="G4730.1">
    <property type="protein sequence ID" value="G4730.1:cds"/>
    <property type="gene ID" value="G4730"/>
</dbReference>
<keyword evidence="5" id="KW-0732">Signal</keyword>
<dbReference type="SUPFAM" id="SSF57196">
    <property type="entry name" value="EGF/Laminin"/>
    <property type="match status" value="1"/>
</dbReference>
<dbReference type="SMART" id="SM00409">
    <property type="entry name" value="IG"/>
    <property type="match status" value="2"/>
</dbReference>
<dbReference type="Pfam" id="PF07645">
    <property type="entry name" value="EGF_CA"/>
    <property type="match status" value="8"/>
</dbReference>
<reference evidence="15" key="1">
    <citation type="submission" date="2022-08" db="UniProtKB">
        <authorList>
            <consortium name="EnsemblMetazoa"/>
        </authorList>
    </citation>
    <scope>IDENTIFICATION</scope>
    <source>
        <strain evidence="15">05x7-T-G4-1.051#20</strain>
    </source>
</reference>
<comment type="caution">
    <text evidence="11">Lacks conserved residue(s) required for the propagation of feature annotation.</text>
</comment>
<proteinExistence type="predicted"/>
<dbReference type="SUPFAM" id="SSF48726">
    <property type="entry name" value="Immunoglobulin"/>
    <property type="match status" value="2"/>
</dbReference>
<dbReference type="PROSITE" id="PS01187">
    <property type="entry name" value="EGF_CA"/>
    <property type="match status" value="3"/>
</dbReference>
<dbReference type="InterPro" id="IPR036116">
    <property type="entry name" value="FN3_sf"/>
</dbReference>
<dbReference type="GO" id="GO:0005509">
    <property type="term" value="F:calcium ion binding"/>
    <property type="evidence" value="ECO:0007669"/>
    <property type="project" value="InterPro"/>
</dbReference>
<dbReference type="Gene3D" id="2.10.25.10">
    <property type="entry name" value="Laminin"/>
    <property type="match status" value="10"/>
</dbReference>
<dbReference type="SUPFAM" id="SSF49265">
    <property type="entry name" value="Fibronectin type III"/>
    <property type="match status" value="2"/>
</dbReference>
<dbReference type="InterPro" id="IPR036179">
    <property type="entry name" value="Ig-like_dom_sf"/>
</dbReference>
<evidence type="ECO:0000259" key="13">
    <source>
        <dbReference type="PROSITE" id="PS50026"/>
    </source>
</evidence>
<dbReference type="Pfam" id="PF12662">
    <property type="entry name" value="cEGF"/>
    <property type="match status" value="1"/>
</dbReference>
<dbReference type="GO" id="GO:0007160">
    <property type="term" value="P:cell-matrix adhesion"/>
    <property type="evidence" value="ECO:0007669"/>
    <property type="project" value="InterPro"/>
</dbReference>
<dbReference type="InterPro" id="IPR000152">
    <property type="entry name" value="EGF-type_Asp/Asn_hydroxyl_site"/>
</dbReference>
<dbReference type="InterPro" id="IPR003886">
    <property type="entry name" value="NIDO_dom"/>
</dbReference>
<feature type="domain" description="EGF-like" evidence="13">
    <location>
        <begin position="1262"/>
        <end position="1303"/>
    </location>
</feature>
<dbReference type="InterPro" id="IPR003961">
    <property type="entry name" value="FN3_dom"/>
</dbReference>
<dbReference type="SUPFAM" id="SSF57184">
    <property type="entry name" value="Growth factor receptor domain"/>
    <property type="match status" value="3"/>
</dbReference>
<accession>A0A8W8N5D1</accession>
<evidence type="ECO:0008006" key="17">
    <source>
        <dbReference type="Google" id="ProtNLM"/>
    </source>
</evidence>
<feature type="transmembrane region" description="Helical" evidence="12">
    <location>
        <begin position="1845"/>
        <end position="1872"/>
    </location>
</feature>
<dbReference type="PROSITE" id="PS00010">
    <property type="entry name" value="ASX_HYDROXYL"/>
    <property type="match status" value="9"/>
</dbReference>
<dbReference type="PANTHER" id="PTHR24039:SF28">
    <property type="entry name" value="EGF-LIKE DOMAIN-CONTAINING PROTEIN"/>
    <property type="match status" value="1"/>
</dbReference>
<evidence type="ECO:0000256" key="3">
    <source>
        <dbReference type="ARBA" id="ARBA00022525"/>
    </source>
</evidence>
<dbReference type="SMART" id="SM00181">
    <property type="entry name" value="EGF"/>
    <property type="match status" value="15"/>
</dbReference>
<keyword evidence="6" id="KW-0677">Repeat</keyword>
<protein>
    <recommendedName>
        <fullName evidence="17">Fibrillin-1</fullName>
    </recommendedName>
</protein>
<feature type="domain" description="EGF-like" evidence="13">
    <location>
        <begin position="1179"/>
        <end position="1219"/>
    </location>
</feature>
<dbReference type="FunFam" id="2.10.25.10:FF:000038">
    <property type="entry name" value="Fibrillin 2"/>
    <property type="match status" value="1"/>
</dbReference>
<name>A0A8W8N5D1_MAGGI</name>
<dbReference type="GO" id="GO:0071944">
    <property type="term" value="C:cell periphery"/>
    <property type="evidence" value="ECO:0007669"/>
    <property type="project" value="UniProtKB-ARBA"/>
</dbReference>
<feature type="domain" description="EGF-like" evidence="13">
    <location>
        <begin position="1520"/>
        <end position="1558"/>
    </location>
</feature>
<dbReference type="InterPro" id="IPR013783">
    <property type="entry name" value="Ig-like_fold"/>
</dbReference>
<evidence type="ECO:0000256" key="4">
    <source>
        <dbReference type="ARBA" id="ARBA00022536"/>
    </source>
</evidence>
<feature type="domain" description="EGF-like" evidence="13">
    <location>
        <begin position="1350"/>
        <end position="1389"/>
    </location>
</feature>
<organism evidence="15 16">
    <name type="scientific">Magallana gigas</name>
    <name type="common">Pacific oyster</name>
    <name type="synonym">Crassostrea gigas</name>
    <dbReference type="NCBI Taxonomy" id="29159"/>
    <lineage>
        <taxon>Eukaryota</taxon>
        <taxon>Metazoa</taxon>
        <taxon>Spiralia</taxon>
        <taxon>Lophotrochozoa</taxon>
        <taxon>Mollusca</taxon>
        <taxon>Bivalvia</taxon>
        <taxon>Autobranchia</taxon>
        <taxon>Pteriomorphia</taxon>
        <taxon>Ostreida</taxon>
        <taxon>Ostreoidea</taxon>
        <taxon>Ostreidae</taxon>
        <taxon>Magallana</taxon>
    </lineage>
</organism>
<feature type="domain" description="EGF-like" evidence="13">
    <location>
        <begin position="1429"/>
        <end position="1472"/>
    </location>
</feature>
<dbReference type="InterPro" id="IPR009030">
    <property type="entry name" value="Growth_fac_rcpt_cys_sf"/>
</dbReference>
<dbReference type="FunFam" id="2.10.25.10:FF:000014">
    <property type="entry name" value="Latent-transforming growth factor beta-binding protein 3"/>
    <property type="match status" value="1"/>
</dbReference>
<feature type="disulfide bond" evidence="11">
    <location>
        <begin position="1524"/>
        <end position="1534"/>
    </location>
</feature>
<keyword evidence="8 12" id="KW-0472">Membrane</keyword>
<keyword evidence="10" id="KW-0325">Glycoprotein</keyword>
<evidence type="ECO:0000256" key="12">
    <source>
        <dbReference type="SAM" id="Phobius"/>
    </source>
</evidence>
<dbReference type="PROSITE" id="PS50835">
    <property type="entry name" value="IG_LIKE"/>
    <property type="match status" value="1"/>
</dbReference>
<dbReference type="Proteomes" id="UP000005408">
    <property type="component" value="Unassembled WGS sequence"/>
</dbReference>
<dbReference type="SMART" id="SM00179">
    <property type="entry name" value="EGF_CA"/>
    <property type="match status" value="11"/>
</dbReference>
<evidence type="ECO:0000313" key="15">
    <source>
        <dbReference type="EnsemblMetazoa" id="G4730.1:cds"/>
    </source>
</evidence>
<keyword evidence="3" id="KW-0964">Secreted</keyword>
<keyword evidence="12" id="KW-1133">Transmembrane helix</keyword>
<evidence type="ECO:0000256" key="7">
    <source>
        <dbReference type="ARBA" id="ARBA00022837"/>
    </source>
</evidence>
<dbReference type="InterPro" id="IPR003599">
    <property type="entry name" value="Ig_sub"/>
</dbReference>
<keyword evidence="9 11" id="KW-1015">Disulfide bond</keyword>
<sequence length="1885" mass="211012">MMIAADSSKCPVVILTPGLIATHIGTSVTFRAVIESYFEEALESRWSSLNQSIDINHPKFLGSKNIPFPELVINNVTFEDDGIYEIQVRIEDGWCINIRNNVTLDTIGVLDLDDPCNSSKECDLLKNLVCSSSSQSCVCNSDSYHRSRTCYLRTRLRAILSSSKATTSNITVWWNHPNQDADLVQSYNVSLRASDSSYIFQTPVELQTNYTFESSFLPGFLYYFEITSVVFLSDSKETIFVKTDSFNLVVGVPKVTFTNSEFSVSLFSKLEIKATVHNISNIPLTTAIKWQKNDEDINITDSRYIGSTNDLVAPKLVIRKVEYNKDHGQYYRCVATNSEGSWVASARINVHESFEFLESCNRSEQCSPGKQLTCKQGRCLCEYSYYHFNSTCYYKYDLRGYFNVESDKCKATFRWRHRIVDIRLMTDYLIMIYSIRDNLWVLENTTSVGIVAEFTYKPLPPGKIDRKNSIFSPNQLMLRWERSGHNTFLNHYRVEIDGHQQQTFGSIPKIYWTKQLTPGARYNVTITAVSYGYLSSDFWYGIKESKPYVDWIETDTGEKDGYSYLSFGQRDKLLRGDDKTSEALKSPITIYAGDGLEEGFNFVRIGSNGVIGLGEEFNSISIHEIDGEKLKDRRIVCPFWSDLKDDIGYVYYQTYKRGVDAENDLFLGKASKIVSLQFADFPDFMATWLVKATWVNMTLLGAKTSKWLLITDGQNTFTVFNYIDVNLKSIGNKKITIGYQYKKTSMKNQYSNTKRAFKMSENPGNRALNFGDPHIVTLDGKNYTFNGYGEYTMLKISKASIQFDLQARTDLATRANGTNINATIFSAFVAQDQTGSKLQIEMSRDKTRLVNEDSLFYYKKGLSYQNYTHPEFQPIFLDEIDDNKLENAKTKCGSNSSQACIFDYLATGDIALAESSGIEEASAQSDKTIVENESPIITGNSSIKVEVNKTVYMQFNASDDSNKLPLYNLLKQPQNFTFNKTTGIAKWTPTSAAISELSINVIDDVGAESPSIDVTIALCQGCGSNGRCSYDNIIPSENDRFSLAVCECDIGYSDIDECFEKTSGCEQICNNTLGSFECLCFPGFSLNSTTATCSIDAEKCCDGVQISCEYTCDPIEKKCLCPIGFQLAEDGQGCLECEEPYFGEDCSQICTCGQGMDRCDPVTGCVCKLGWTGENCTVDINECENNQDICGKEKVCQNLEGSYICNCNEGFQKNGDSCEDIDECSDITLNTCADDTNCQNLYGNYTCNCKSGFQKYGSHCEDVDECEKGIADCQQICINTIDGFNCECEFGYELDDVDRKTCQKVLNICALFDALNCSYGCRFDDNNFNKGYCFCPSGFELDFDNSSCKDIDECKESSTCQHHCTNFQGSFGCACTTGYTLQNDGRSCKDIDECLQDSHCEHYCNNTEGSYVCDCRDGYNLVNFSKCEDIDECSTIDTGPGGCQNCTNTPGSFHCSCLKGYVLNNNTMSNCTKCQEGYYGENCQEQCSCGQGSERCDHITGCYCKPGWTGALCETDINEYIDECVRDSPCDHICNNTDGSYVCSCRDGYNLVNVSKCEDIDECKTINTGIDGCQTCTNTLGSFYCLCFAGYTLNSTTLINCHNIDECEEQTADCALNATCSDTDGGYTCTCKTGFEGNGKKCKVCPNFKYGVNCSNNCACVLNNTKLCGHVTGECECTVGWTGTNCSEDIDECKSWSISCNESIFQVCVNTEGSAHCECQYGGSDISNCVRNDEFKVKLEISFNFAYTRENILKNTDKWIVEIKSQLETFYRKGVQGFTRVKVLSLRFGSVIIDHEVYSSDTKETLKVDTANSMVKLLRQDEKIVFFNQSTEVKKITLFTGNISIGWTLFIIIGIAVPLSMATIVLVLVYVCRKGKSKQKNKRCL</sequence>
<feature type="domain" description="EGF-like" evidence="13">
    <location>
        <begin position="1603"/>
        <end position="1643"/>
    </location>
</feature>
<dbReference type="PANTHER" id="PTHR24039">
    <property type="entry name" value="FIBRILLIN-RELATED"/>
    <property type="match status" value="1"/>
</dbReference>